<dbReference type="InterPro" id="IPR023214">
    <property type="entry name" value="HAD_sf"/>
</dbReference>
<comment type="subcellular location">
    <subcellularLocation>
        <location evidence="1">Cytoplasm</location>
    </subcellularLocation>
</comment>
<evidence type="ECO:0000256" key="6">
    <source>
        <dbReference type="ARBA" id="ARBA00023277"/>
    </source>
</evidence>
<dbReference type="InterPro" id="IPR004446">
    <property type="entry name" value="Heptose_bisP_phosphatase"/>
</dbReference>
<dbReference type="GO" id="GO:0005737">
    <property type="term" value="C:cytoplasm"/>
    <property type="evidence" value="ECO:0007669"/>
    <property type="project" value="UniProtKB-SubCell"/>
</dbReference>
<keyword evidence="6" id="KW-0119">Carbohydrate metabolism</keyword>
<keyword evidence="10" id="KW-1185">Reference proteome</keyword>
<evidence type="ECO:0000313" key="9">
    <source>
        <dbReference type="EMBL" id="ATQ76437.1"/>
    </source>
</evidence>
<feature type="region of interest" description="Disordered" evidence="8">
    <location>
        <begin position="1"/>
        <end position="61"/>
    </location>
</feature>
<dbReference type="GO" id="GO:0046872">
    <property type="term" value="F:metal ion binding"/>
    <property type="evidence" value="ECO:0007669"/>
    <property type="project" value="UniProtKB-KW"/>
</dbReference>
<dbReference type="NCBIfam" id="TIGR01656">
    <property type="entry name" value="Histidinol-ppas"/>
    <property type="match status" value="1"/>
</dbReference>
<accession>A0A2D2DN89</accession>
<name>A0A2D2DN89_9BURK</name>
<evidence type="ECO:0000256" key="3">
    <source>
        <dbReference type="ARBA" id="ARBA00022490"/>
    </source>
</evidence>
<evidence type="ECO:0000313" key="10">
    <source>
        <dbReference type="Proteomes" id="UP000229897"/>
    </source>
</evidence>
<reference evidence="9" key="1">
    <citation type="submission" date="2017-10" db="EMBL/GenBank/DDBJ databases">
        <title>Massilia psychrophilum sp. nov., a novel purple-pigmented bacterium isolated from Tianshan glacier, Xinjiang Municipality, China.</title>
        <authorList>
            <person name="Wang H."/>
        </authorList>
    </citation>
    <scope>NUCLEOTIDE SEQUENCE [LARGE SCALE GENOMIC DNA]</scope>
    <source>
        <strain evidence="9">B2</strain>
    </source>
</reference>
<dbReference type="PANTHER" id="PTHR42891">
    <property type="entry name" value="D-GLYCERO-BETA-D-MANNO-HEPTOSE-1,7-BISPHOSPHATE 7-PHOSPHATASE"/>
    <property type="match status" value="1"/>
</dbReference>
<evidence type="ECO:0000256" key="4">
    <source>
        <dbReference type="ARBA" id="ARBA00022723"/>
    </source>
</evidence>
<dbReference type="EMBL" id="CP024608">
    <property type="protein sequence ID" value="ATQ76437.1"/>
    <property type="molecule type" value="Genomic_DNA"/>
</dbReference>
<dbReference type="InterPro" id="IPR006543">
    <property type="entry name" value="Histidinol-phos"/>
</dbReference>
<organism evidence="9 10">
    <name type="scientific">Massilia violaceinigra</name>
    <dbReference type="NCBI Taxonomy" id="2045208"/>
    <lineage>
        <taxon>Bacteria</taxon>
        <taxon>Pseudomonadati</taxon>
        <taxon>Pseudomonadota</taxon>
        <taxon>Betaproteobacteria</taxon>
        <taxon>Burkholderiales</taxon>
        <taxon>Oxalobacteraceae</taxon>
        <taxon>Telluria group</taxon>
        <taxon>Massilia</taxon>
    </lineage>
</organism>
<dbReference type="Pfam" id="PF13242">
    <property type="entry name" value="Hydrolase_like"/>
    <property type="match status" value="1"/>
</dbReference>
<evidence type="ECO:0000256" key="8">
    <source>
        <dbReference type="SAM" id="MobiDB-lite"/>
    </source>
</evidence>
<evidence type="ECO:0000256" key="5">
    <source>
        <dbReference type="ARBA" id="ARBA00022801"/>
    </source>
</evidence>
<dbReference type="PANTHER" id="PTHR42891:SF1">
    <property type="entry name" value="D-GLYCERO-BETA-D-MANNO-HEPTOSE-1,7-BISPHOSPHATE 7-PHOSPHATASE"/>
    <property type="match status" value="1"/>
</dbReference>
<dbReference type="CDD" id="cd07503">
    <property type="entry name" value="HAD_HisB-N"/>
    <property type="match status" value="1"/>
</dbReference>
<sequence>MQMVPRFGRRQLPPSAAKQKSRHRGGVPDRAFRPHAAESARPRRTRRPTGARGRQGRGRSAVTITPAIHHVTTFGTQPQRSGLRQAVFLDRDGVLIRDKHYLSEVAGIEILPGVIEALRALAPHFRLIMVTNQSGVARGLFTVARLAQIHDALLARFARQDVHLDALYCCPHHRDGTLAPYAIACACRKPQPGMLLHAIEKWELDPARCFMLGDQESDMLAGQGAGVRSLMIGPDGAGKHAHPLYPDLGQAARHMLAHAR</sequence>
<dbReference type="AlphaFoldDB" id="A0A2D2DN89"/>
<comment type="similarity">
    <text evidence="2">Belongs to the GmhB family.</text>
</comment>
<feature type="compositionally biased region" description="Basic and acidic residues" evidence="8">
    <location>
        <begin position="26"/>
        <end position="41"/>
    </location>
</feature>
<feature type="compositionally biased region" description="Basic residues" evidence="8">
    <location>
        <begin position="42"/>
        <end position="57"/>
    </location>
</feature>
<keyword evidence="3" id="KW-0963">Cytoplasm</keyword>
<dbReference type="InterPro" id="IPR036412">
    <property type="entry name" value="HAD-like_sf"/>
</dbReference>
<dbReference type="Gene3D" id="3.40.50.1000">
    <property type="entry name" value="HAD superfamily/HAD-like"/>
    <property type="match status" value="1"/>
</dbReference>
<keyword evidence="4" id="KW-0479">Metal-binding</keyword>
<evidence type="ECO:0000256" key="1">
    <source>
        <dbReference type="ARBA" id="ARBA00004496"/>
    </source>
</evidence>
<protein>
    <recommendedName>
        <fullName evidence="7">D,D-heptose 1,7-bisphosphate phosphatase</fullName>
    </recommendedName>
</protein>
<gene>
    <name evidence="9" type="ORF">CR152_19320</name>
</gene>
<keyword evidence="5" id="KW-0378">Hydrolase</keyword>
<dbReference type="SUPFAM" id="SSF56784">
    <property type="entry name" value="HAD-like"/>
    <property type="match status" value="1"/>
</dbReference>
<dbReference type="GO" id="GO:0016791">
    <property type="term" value="F:phosphatase activity"/>
    <property type="evidence" value="ECO:0007669"/>
    <property type="project" value="InterPro"/>
</dbReference>
<dbReference type="Proteomes" id="UP000229897">
    <property type="component" value="Chromosome"/>
</dbReference>
<dbReference type="NCBIfam" id="TIGR01662">
    <property type="entry name" value="HAD-SF-IIIA"/>
    <property type="match status" value="1"/>
</dbReference>
<dbReference type="GO" id="GO:0005975">
    <property type="term" value="P:carbohydrate metabolic process"/>
    <property type="evidence" value="ECO:0007669"/>
    <property type="project" value="InterPro"/>
</dbReference>
<dbReference type="InterPro" id="IPR006549">
    <property type="entry name" value="HAD-SF_hydro_IIIA"/>
</dbReference>
<proteinExistence type="inferred from homology"/>
<evidence type="ECO:0000256" key="7">
    <source>
        <dbReference type="ARBA" id="ARBA00031828"/>
    </source>
</evidence>
<dbReference type="KEGG" id="mass:CR152_19320"/>
<evidence type="ECO:0000256" key="2">
    <source>
        <dbReference type="ARBA" id="ARBA00005628"/>
    </source>
</evidence>